<dbReference type="CDD" id="cd02440">
    <property type="entry name" value="AdoMet_MTases"/>
    <property type="match status" value="1"/>
</dbReference>
<gene>
    <name evidence="2" type="ordered locus">Rvan_3372</name>
</gene>
<proteinExistence type="predicted"/>
<dbReference type="EC" id="2.1.1.17" evidence="2"/>
<keyword evidence="2" id="KW-0808">Transferase</keyword>
<dbReference type="STRING" id="648757.Rvan_3372"/>
<dbReference type="GO" id="GO:0004608">
    <property type="term" value="F:phosphatidylethanolamine N-methyltransferase activity"/>
    <property type="evidence" value="ECO:0007669"/>
    <property type="project" value="UniProtKB-EC"/>
</dbReference>
<dbReference type="EMBL" id="CP002292">
    <property type="protein sequence ID" value="ADP72555.1"/>
    <property type="molecule type" value="Genomic_DNA"/>
</dbReference>
<keyword evidence="2" id="KW-0489">Methyltransferase</keyword>
<dbReference type="AlphaFoldDB" id="E3I2W0"/>
<protein>
    <submittedName>
        <fullName evidence="2">Phosphatidylethanolamine N-methyltransferase</fullName>
        <ecNumber evidence="2">2.1.1.17</ecNumber>
    </submittedName>
</protein>
<organism evidence="2 3">
    <name type="scientific">Rhodomicrobium vannielii (strain ATCC 17100 / DSM 162 / LMG 4299 / NCIMB 10020 / ATH 3.1.1)</name>
    <dbReference type="NCBI Taxonomy" id="648757"/>
    <lineage>
        <taxon>Bacteria</taxon>
        <taxon>Pseudomonadati</taxon>
        <taxon>Pseudomonadota</taxon>
        <taxon>Alphaproteobacteria</taxon>
        <taxon>Hyphomicrobiales</taxon>
        <taxon>Hyphomicrobiaceae</taxon>
        <taxon>Rhodomicrobium</taxon>
    </lineage>
</organism>
<dbReference type="KEGG" id="rva:Rvan_3372"/>
<name>E3I2W0_RHOVT</name>
<dbReference type="Gene3D" id="3.40.50.150">
    <property type="entry name" value="Vaccinia Virus protein VP39"/>
    <property type="match status" value="1"/>
</dbReference>
<dbReference type="PANTHER" id="PTHR42912:SF80">
    <property type="entry name" value="METHYLTRANSFERASE DOMAIN-CONTAINING PROTEIN"/>
    <property type="match status" value="1"/>
</dbReference>
<dbReference type="Pfam" id="PF08241">
    <property type="entry name" value="Methyltransf_11"/>
    <property type="match status" value="1"/>
</dbReference>
<dbReference type="eggNOG" id="COG2226">
    <property type="taxonomic scope" value="Bacteria"/>
</dbReference>
<dbReference type="RefSeq" id="WP_013420913.1">
    <property type="nucleotide sequence ID" value="NC_014664.1"/>
</dbReference>
<dbReference type="GO" id="GO:0032259">
    <property type="term" value="P:methylation"/>
    <property type="evidence" value="ECO:0007669"/>
    <property type="project" value="UniProtKB-KW"/>
</dbReference>
<dbReference type="PANTHER" id="PTHR42912">
    <property type="entry name" value="METHYLTRANSFERASE"/>
    <property type="match status" value="1"/>
</dbReference>
<dbReference type="OrthoDB" id="9777830at2"/>
<dbReference type="InterPro" id="IPR050508">
    <property type="entry name" value="Methyltransf_Superfamily"/>
</dbReference>
<evidence type="ECO:0000259" key="1">
    <source>
        <dbReference type="Pfam" id="PF08241"/>
    </source>
</evidence>
<dbReference type="HOGENOM" id="CLU_037990_7_0_5"/>
<dbReference type="SUPFAM" id="SSF53335">
    <property type="entry name" value="S-adenosyl-L-methionine-dependent methyltransferases"/>
    <property type="match status" value="1"/>
</dbReference>
<reference evidence="3" key="1">
    <citation type="journal article" date="2011" name="J. Bacteriol.">
        <title>Genome sequences of eight morphologically diverse alphaproteobacteria.</title>
        <authorList>
            <consortium name="US DOE Joint Genome Institute"/>
            <person name="Brown P.J."/>
            <person name="Kysela D.T."/>
            <person name="Buechlein A."/>
            <person name="Hemmerich C."/>
            <person name="Brun Y.V."/>
        </authorList>
    </citation>
    <scope>NUCLEOTIDE SEQUENCE [LARGE SCALE GENOMIC DNA]</scope>
    <source>
        <strain evidence="3">ATCC 17100 / ATH 3.1.1 / DSM 162 / LMG 4299</strain>
    </source>
</reference>
<dbReference type="Proteomes" id="UP000001399">
    <property type="component" value="Chromosome"/>
</dbReference>
<sequence>MSTETKTVNQPSLDDNAVREAYRWWAPIYDYSFGVIAGPGRRLAVDKLNEEHGRILEVGVGTGLSLPRYRTDLDVTGIDLSPEMLSKAAQRVNRLGLRRKTLLVMDASRLSFADESFDAAAVMYVMTVVPEPAAVMAELRRVLKPGGTAIIVNHFSREKGARAGVEKWLAKYSRSLGWHPIFPIQNVTEAPGFELIDATDAAPLGVFTLLRLKKVG</sequence>
<feature type="domain" description="Methyltransferase type 11" evidence="1">
    <location>
        <begin position="56"/>
        <end position="151"/>
    </location>
</feature>
<dbReference type="InterPro" id="IPR029063">
    <property type="entry name" value="SAM-dependent_MTases_sf"/>
</dbReference>
<accession>E3I2W0</accession>
<evidence type="ECO:0000313" key="3">
    <source>
        <dbReference type="Proteomes" id="UP000001399"/>
    </source>
</evidence>
<keyword evidence="3" id="KW-1185">Reference proteome</keyword>
<dbReference type="InterPro" id="IPR013216">
    <property type="entry name" value="Methyltransf_11"/>
</dbReference>
<evidence type="ECO:0000313" key="2">
    <source>
        <dbReference type="EMBL" id="ADP72555.1"/>
    </source>
</evidence>